<proteinExistence type="predicted"/>
<reference evidence="1 2" key="1">
    <citation type="journal article" date="2022" name="Front. Cell. Infect. Microbiol.">
        <title>The Genomes of Two Strains of Taenia crassiceps the Animal Model for the Study of Human Cysticercosis.</title>
        <authorList>
            <person name="Bobes R.J."/>
            <person name="Estrada K."/>
            <person name="Rios-Valencia D.G."/>
            <person name="Calderon-Gallegos A."/>
            <person name="de la Torre P."/>
            <person name="Carrero J.C."/>
            <person name="Sanchez-Flores A."/>
            <person name="Laclette J.P."/>
        </authorList>
    </citation>
    <scope>NUCLEOTIDE SEQUENCE [LARGE SCALE GENOMIC DNA]</scope>
    <source>
        <strain evidence="1">WFUcys</strain>
    </source>
</reference>
<dbReference type="SUPFAM" id="SSF47473">
    <property type="entry name" value="EF-hand"/>
    <property type="match status" value="3"/>
</dbReference>
<comment type="caution">
    <text evidence="1">The sequence shown here is derived from an EMBL/GenBank/DDBJ whole genome shotgun (WGS) entry which is preliminary data.</text>
</comment>
<dbReference type="EMBL" id="JAKROA010000004">
    <property type="protein sequence ID" value="KAL5108167.1"/>
    <property type="molecule type" value="Genomic_DNA"/>
</dbReference>
<name>A0ABR4QF49_9CEST</name>
<dbReference type="PANTHER" id="PTHR20875:SF2">
    <property type="entry name" value="EF-HAND CALCIUM-BINDING DOMAIN-CONTAINING PROTEIN 6"/>
    <property type="match status" value="1"/>
</dbReference>
<keyword evidence="2" id="KW-1185">Reference proteome</keyword>
<sequence>MLSVAFAFETILRGASSKGFALKELLPPSCFDINGRVLKPQMREMLARMRVNLTDENFRRLWEQKFDLEGIGSIATRQLIDQLGLTEEGIPKKEAIKLVEYKFPASHRANYENFNGYDSLLKVNSCPLAVMDPVSQPLRSAKKSQSGKSPEFCKSEDAQPVVEECIPSIDFHYKDQLNLLRQRRPCFRNPIEQLQYIFDEPCMALGLVFQNADSECRGYISTIHLLAIFRDIGLKIDPEDVERYVKRRGLFVDNEKDLCAFDGKRIDYKQLLRQLECAPPPRTPDKMKTGEPCSLKKGSRKIRYLEDELFRLLFHDYLDFIKKIEKYSKDGGIPLAKFRDLVETTIGFTMHRCQWEELVRRLRLKNDCRVDLNHFLSYFSKGCKNPPDRASKARDRVRDPELKPLVQFSGEPRGLSHLLLAIQKLIAKKFAVIDKIYKHFDHVGHATIDKHDFGVIMKKAGLEMCEVELDAVWQLVQEAEPSVNGLHKYRQVMRFFLETGKIRYHLTTAKRNKRLHDPNLLKMRSFYRCQKDFKKQHIDGTLALGRAASETKYMERQKAKPSGERVDELCKKIRAFVIATWTDLKNGFLWQDPFGWGSMLRKDFRKVCEAFSFPLDTDELDELARGLDKHNNGHVNYVEFLSRFSEGHIPPKVGQKFDIVHHKLKNLKDGSEIGVREVMDRIRQICLCQYKTLLTGFRAIASPKHPEFFNENDLGNFLQKHGMDFSPDSLYHIRTAYDQQRRGCISYTDFLQQTMDVTRPFERGDCNSPP</sequence>
<protein>
    <submittedName>
        <fullName evidence="1">EF-hand calcium-binding domain-containing protein 6</fullName>
    </submittedName>
</protein>
<dbReference type="PANTHER" id="PTHR20875">
    <property type="entry name" value="EF-HAND CALCIUM-BINDING DOMAIN-CONTAINING PROTEIN 6-RELATED"/>
    <property type="match status" value="1"/>
</dbReference>
<evidence type="ECO:0000313" key="1">
    <source>
        <dbReference type="EMBL" id="KAL5108167.1"/>
    </source>
</evidence>
<dbReference type="Proteomes" id="UP001651158">
    <property type="component" value="Unassembled WGS sequence"/>
</dbReference>
<evidence type="ECO:0000313" key="2">
    <source>
        <dbReference type="Proteomes" id="UP001651158"/>
    </source>
</evidence>
<dbReference type="Gene3D" id="1.10.238.10">
    <property type="entry name" value="EF-hand"/>
    <property type="match status" value="2"/>
</dbReference>
<dbReference type="InterPro" id="IPR011992">
    <property type="entry name" value="EF-hand-dom_pair"/>
</dbReference>
<gene>
    <name evidence="1" type="ORF">TcWFU_009231</name>
</gene>
<organism evidence="1 2">
    <name type="scientific">Taenia crassiceps</name>
    <dbReference type="NCBI Taxonomy" id="6207"/>
    <lineage>
        <taxon>Eukaryota</taxon>
        <taxon>Metazoa</taxon>
        <taxon>Spiralia</taxon>
        <taxon>Lophotrochozoa</taxon>
        <taxon>Platyhelminthes</taxon>
        <taxon>Cestoda</taxon>
        <taxon>Eucestoda</taxon>
        <taxon>Cyclophyllidea</taxon>
        <taxon>Taeniidae</taxon>
        <taxon>Taenia</taxon>
    </lineage>
</organism>
<accession>A0ABR4QF49</accession>
<dbReference type="InterPro" id="IPR052603">
    <property type="entry name" value="EFCB6"/>
</dbReference>